<dbReference type="EMBL" id="JABAIK010000011">
    <property type="protein sequence ID" value="NLS13723.1"/>
    <property type="molecule type" value="Genomic_DNA"/>
</dbReference>
<evidence type="ECO:0000256" key="4">
    <source>
        <dbReference type="ARBA" id="ARBA00022692"/>
    </source>
</evidence>
<comment type="similarity">
    <text evidence="2">Belongs to the MotB family.</text>
</comment>
<organism evidence="11 12">
    <name type="scientific">Vibrio agarilyticus</name>
    <dbReference type="NCBI Taxonomy" id="2726741"/>
    <lineage>
        <taxon>Bacteria</taxon>
        <taxon>Pseudomonadati</taxon>
        <taxon>Pseudomonadota</taxon>
        <taxon>Gammaproteobacteria</taxon>
        <taxon>Vibrionales</taxon>
        <taxon>Vibrionaceae</taxon>
        <taxon>Vibrio</taxon>
    </lineage>
</organism>
<feature type="transmembrane region" description="Helical" evidence="9">
    <location>
        <begin position="24"/>
        <end position="46"/>
    </location>
</feature>
<dbReference type="InterPro" id="IPR006665">
    <property type="entry name" value="OmpA-like"/>
</dbReference>
<evidence type="ECO:0000259" key="10">
    <source>
        <dbReference type="PROSITE" id="PS51123"/>
    </source>
</evidence>
<keyword evidence="3" id="KW-1003">Cell membrane</keyword>
<evidence type="ECO:0000256" key="6">
    <source>
        <dbReference type="ARBA" id="ARBA00023136"/>
    </source>
</evidence>
<dbReference type="PANTHER" id="PTHR30329">
    <property type="entry name" value="STATOR ELEMENT OF FLAGELLAR MOTOR COMPLEX"/>
    <property type="match status" value="1"/>
</dbReference>
<comment type="subcellular location">
    <subcellularLocation>
        <location evidence="1">Cell membrane</location>
        <topology evidence="1">Single-pass membrane protein</topology>
    </subcellularLocation>
</comment>
<dbReference type="PROSITE" id="PS51123">
    <property type="entry name" value="OMPA_2"/>
    <property type="match status" value="1"/>
</dbReference>
<dbReference type="Proteomes" id="UP000535589">
    <property type="component" value="Unassembled WGS sequence"/>
</dbReference>
<evidence type="ECO:0000256" key="5">
    <source>
        <dbReference type="ARBA" id="ARBA00022989"/>
    </source>
</evidence>
<dbReference type="AlphaFoldDB" id="A0A7X8TSZ2"/>
<evidence type="ECO:0000313" key="11">
    <source>
        <dbReference type="EMBL" id="NLS13723.1"/>
    </source>
</evidence>
<protein>
    <submittedName>
        <fullName evidence="11">OmpA family protein</fullName>
    </submittedName>
</protein>
<accession>A0A7X8TSZ2</accession>
<evidence type="ECO:0000256" key="9">
    <source>
        <dbReference type="SAM" id="Phobius"/>
    </source>
</evidence>
<gene>
    <name evidence="11" type="ORF">HGP28_12550</name>
</gene>
<dbReference type="InterPro" id="IPR036737">
    <property type="entry name" value="OmpA-like_sf"/>
</dbReference>
<dbReference type="Pfam" id="PF13677">
    <property type="entry name" value="MotB_plug"/>
    <property type="match status" value="1"/>
</dbReference>
<evidence type="ECO:0000256" key="1">
    <source>
        <dbReference type="ARBA" id="ARBA00004162"/>
    </source>
</evidence>
<dbReference type="CDD" id="cd07185">
    <property type="entry name" value="OmpA_C-like"/>
    <property type="match status" value="1"/>
</dbReference>
<keyword evidence="12" id="KW-1185">Reference proteome</keyword>
<dbReference type="InterPro" id="IPR025713">
    <property type="entry name" value="MotB-like_N_dom"/>
</dbReference>
<keyword evidence="5 9" id="KW-1133">Transmembrane helix</keyword>
<feature type="region of interest" description="Disordered" evidence="8">
    <location>
        <begin position="316"/>
        <end position="339"/>
    </location>
</feature>
<evidence type="ECO:0000256" key="3">
    <source>
        <dbReference type="ARBA" id="ARBA00022475"/>
    </source>
</evidence>
<proteinExistence type="inferred from homology"/>
<dbReference type="Pfam" id="PF00691">
    <property type="entry name" value="OmpA"/>
    <property type="match status" value="1"/>
</dbReference>
<dbReference type="InterPro" id="IPR050330">
    <property type="entry name" value="Bact_OuterMem_StrucFunc"/>
</dbReference>
<name>A0A7X8TSZ2_9VIBR</name>
<keyword evidence="4 9" id="KW-0812">Transmembrane</keyword>
<feature type="domain" description="OmpA-like" evidence="10">
    <location>
        <begin position="158"/>
        <end position="278"/>
    </location>
</feature>
<comment type="caution">
    <text evidence="11">The sequence shown here is derived from an EMBL/GenBank/DDBJ whole genome shotgun (WGS) entry which is preliminary data.</text>
</comment>
<keyword evidence="6 7" id="KW-0472">Membrane</keyword>
<dbReference type="GO" id="GO:0005886">
    <property type="term" value="C:plasma membrane"/>
    <property type="evidence" value="ECO:0007669"/>
    <property type="project" value="UniProtKB-SubCell"/>
</dbReference>
<evidence type="ECO:0000256" key="2">
    <source>
        <dbReference type="ARBA" id="ARBA00008914"/>
    </source>
</evidence>
<dbReference type="PANTHER" id="PTHR30329:SF21">
    <property type="entry name" value="LIPOPROTEIN YIAD-RELATED"/>
    <property type="match status" value="1"/>
</dbReference>
<reference evidence="11 12" key="1">
    <citation type="submission" date="2020-04" db="EMBL/GenBank/DDBJ databases">
        <title>Vibrio sp. SM6, a novel species isolated from seawater.</title>
        <authorList>
            <person name="Wang X."/>
        </authorList>
    </citation>
    <scope>NUCLEOTIDE SEQUENCE [LARGE SCALE GENOMIC DNA]</scope>
    <source>
        <strain evidence="11 12">SM6</strain>
    </source>
</reference>
<sequence>MQKQEHVVFKRAKSKSHDEHHGGAWKVAFADFMIALMALFLVLWVLQVVDKEERKAIMANLHSASVFDKSFGTPFDASSSITPIDLAADSSVPSQSPTTHIVSAFYQGNGSGTETDSLILGRFETQEQLAALAKIVEEMAKQINAQGNVDVTVTPQGLRIVLQDDYKQHMFHRGGAELTPFFEDLLLALAPVFSQIENPLIISGHTDATQYKQAFSTKSNWELSVNRANQARQTLVAGSMPESRVLQVSGMSDRALLNHADPESSENRRIELFVLTTPAADIISSLFGQNDHSELEKAKETATFNQPVYRQRIHHKLPTDSDSAPPSVAIETTPVERAM</sequence>
<dbReference type="Gene3D" id="3.30.1330.60">
    <property type="entry name" value="OmpA-like domain"/>
    <property type="match status" value="1"/>
</dbReference>
<dbReference type="SUPFAM" id="SSF103088">
    <property type="entry name" value="OmpA-like"/>
    <property type="match status" value="1"/>
</dbReference>
<evidence type="ECO:0000313" key="12">
    <source>
        <dbReference type="Proteomes" id="UP000535589"/>
    </source>
</evidence>
<dbReference type="RefSeq" id="WP_168836812.1">
    <property type="nucleotide sequence ID" value="NZ_JABAIK010000011.1"/>
</dbReference>
<evidence type="ECO:0000256" key="8">
    <source>
        <dbReference type="SAM" id="MobiDB-lite"/>
    </source>
</evidence>
<evidence type="ECO:0000256" key="7">
    <source>
        <dbReference type="PROSITE-ProRule" id="PRU00473"/>
    </source>
</evidence>